<gene>
    <name evidence="9" type="ORF">BKP45_14405</name>
</gene>
<feature type="domain" description="ABC transporter" evidence="8">
    <location>
        <begin position="6"/>
        <end position="237"/>
    </location>
</feature>
<sequence>MNEYSIVVKNLSKSFKNIHAVKNISFQVEKGGCFGLLGSNGAGKSTTIKMMTSLLSIDSGEIEICSNNIKTQPLAIRKLIGYVPQSLSVDGTLTAYENLMLFSKLYGISKKYRKDRITQIVKMFDLEEVANRQVKTFSGGMVRRLEIGQAILHNPEVLFLDEPTVGLDPVARKNVWHHIEQLRTNYNMTIILTTHYMDEAESMCSNIAIMSQGEIVVNGTLAQLKEKIGNNDASMDDIYTHFAGNSQMKGELKDVTATRRMAQRLG</sequence>
<keyword evidence="3" id="KW-0812">Transmembrane</keyword>
<dbReference type="Pfam" id="PF00005">
    <property type="entry name" value="ABC_tran"/>
    <property type="match status" value="1"/>
</dbReference>
<evidence type="ECO:0000256" key="6">
    <source>
        <dbReference type="ARBA" id="ARBA00022989"/>
    </source>
</evidence>
<evidence type="ECO:0000256" key="2">
    <source>
        <dbReference type="ARBA" id="ARBA00022448"/>
    </source>
</evidence>
<keyword evidence="5 9" id="KW-0067">ATP-binding</keyword>
<keyword evidence="2" id="KW-0813">Transport</keyword>
<dbReference type="PROSITE" id="PS50893">
    <property type="entry name" value="ABC_TRANSPORTER_2"/>
    <property type="match status" value="1"/>
</dbReference>
<evidence type="ECO:0000256" key="4">
    <source>
        <dbReference type="ARBA" id="ARBA00022741"/>
    </source>
</evidence>
<dbReference type="GO" id="GO:0016887">
    <property type="term" value="F:ATP hydrolysis activity"/>
    <property type="evidence" value="ECO:0007669"/>
    <property type="project" value="InterPro"/>
</dbReference>
<dbReference type="AlphaFoldDB" id="A0A1S2M3M0"/>
<organism evidence="9 10">
    <name type="scientific">Anaerobacillus alkalidiazotrophicus</name>
    <dbReference type="NCBI Taxonomy" id="472963"/>
    <lineage>
        <taxon>Bacteria</taxon>
        <taxon>Bacillati</taxon>
        <taxon>Bacillota</taxon>
        <taxon>Bacilli</taxon>
        <taxon>Bacillales</taxon>
        <taxon>Bacillaceae</taxon>
        <taxon>Anaerobacillus</taxon>
    </lineage>
</organism>
<evidence type="ECO:0000313" key="10">
    <source>
        <dbReference type="Proteomes" id="UP000180057"/>
    </source>
</evidence>
<dbReference type="PANTHER" id="PTHR43582:SF2">
    <property type="entry name" value="LINEARMYCIN RESISTANCE ATP-BINDING PROTEIN LNRL"/>
    <property type="match status" value="1"/>
</dbReference>
<dbReference type="PANTHER" id="PTHR43582">
    <property type="entry name" value="LINEARMYCIN RESISTANCE ATP-BINDING PROTEIN LNRL"/>
    <property type="match status" value="1"/>
</dbReference>
<keyword evidence="6" id="KW-1133">Transmembrane helix</keyword>
<dbReference type="GO" id="GO:0005524">
    <property type="term" value="F:ATP binding"/>
    <property type="evidence" value="ECO:0007669"/>
    <property type="project" value="UniProtKB-KW"/>
</dbReference>
<protein>
    <submittedName>
        <fullName evidence="9">Multidrug ABC transporter ATP-binding protein</fullName>
    </submittedName>
</protein>
<dbReference type="InterPro" id="IPR027417">
    <property type="entry name" value="P-loop_NTPase"/>
</dbReference>
<accession>A0A1S2M3M0</accession>
<dbReference type="SUPFAM" id="SSF52540">
    <property type="entry name" value="P-loop containing nucleoside triphosphate hydrolases"/>
    <property type="match status" value="1"/>
</dbReference>
<keyword evidence="7" id="KW-0472">Membrane</keyword>
<name>A0A1S2M3M0_9BACI</name>
<comment type="subcellular location">
    <subcellularLocation>
        <location evidence="1">Membrane</location>
        <topology evidence="1">Multi-pass membrane protein</topology>
    </subcellularLocation>
</comment>
<keyword evidence="10" id="KW-1185">Reference proteome</keyword>
<evidence type="ECO:0000259" key="8">
    <source>
        <dbReference type="PROSITE" id="PS50893"/>
    </source>
</evidence>
<dbReference type="GO" id="GO:0016020">
    <property type="term" value="C:membrane"/>
    <property type="evidence" value="ECO:0007669"/>
    <property type="project" value="UniProtKB-SubCell"/>
</dbReference>
<dbReference type="RefSeq" id="WP_071390392.1">
    <property type="nucleotide sequence ID" value="NZ_MLQS01000022.1"/>
</dbReference>
<proteinExistence type="predicted"/>
<dbReference type="FunFam" id="3.40.50.300:FF:000335">
    <property type="entry name" value="ATP binding cassette subfamily A member 5"/>
    <property type="match status" value="1"/>
</dbReference>
<keyword evidence="4" id="KW-0547">Nucleotide-binding</keyword>
<dbReference type="InterPro" id="IPR003593">
    <property type="entry name" value="AAA+_ATPase"/>
</dbReference>
<reference evidence="9 10" key="1">
    <citation type="submission" date="2016-10" db="EMBL/GenBank/DDBJ databases">
        <title>Draft genome sequences of four alkaliphilic bacteria belonging to the Anaerobacillus genus.</title>
        <authorList>
            <person name="Bassil N.M."/>
            <person name="Lloyd J.R."/>
        </authorList>
    </citation>
    <scope>NUCLEOTIDE SEQUENCE [LARGE SCALE GENOMIC DNA]</scope>
    <source>
        <strain evidence="9 10">DSM 22531</strain>
    </source>
</reference>
<dbReference type="STRING" id="472963.BKP45_14405"/>
<dbReference type="EMBL" id="MLQS01000022">
    <property type="protein sequence ID" value="OIJ19043.1"/>
    <property type="molecule type" value="Genomic_DNA"/>
</dbReference>
<dbReference type="InterPro" id="IPR003439">
    <property type="entry name" value="ABC_transporter-like_ATP-bd"/>
</dbReference>
<evidence type="ECO:0000256" key="5">
    <source>
        <dbReference type="ARBA" id="ARBA00022840"/>
    </source>
</evidence>
<comment type="caution">
    <text evidence="9">The sequence shown here is derived from an EMBL/GenBank/DDBJ whole genome shotgun (WGS) entry which is preliminary data.</text>
</comment>
<evidence type="ECO:0000256" key="1">
    <source>
        <dbReference type="ARBA" id="ARBA00004141"/>
    </source>
</evidence>
<dbReference type="Proteomes" id="UP000180057">
    <property type="component" value="Unassembled WGS sequence"/>
</dbReference>
<evidence type="ECO:0000256" key="7">
    <source>
        <dbReference type="ARBA" id="ARBA00023136"/>
    </source>
</evidence>
<dbReference type="Gene3D" id="3.40.50.300">
    <property type="entry name" value="P-loop containing nucleotide triphosphate hydrolases"/>
    <property type="match status" value="1"/>
</dbReference>
<evidence type="ECO:0000256" key="3">
    <source>
        <dbReference type="ARBA" id="ARBA00022692"/>
    </source>
</evidence>
<dbReference type="OrthoDB" id="9804819at2"/>
<dbReference type="SMART" id="SM00382">
    <property type="entry name" value="AAA"/>
    <property type="match status" value="1"/>
</dbReference>
<evidence type="ECO:0000313" key="9">
    <source>
        <dbReference type="EMBL" id="OIJ19043.1"/>
    </source>
</evidence>